<feature type="compositionally biased region" description="Polar residues" evidence="1">
    <location>
        <begin position="1"/>
        <end position="16"/>
    </location>
</feature>
<sequence length="95" mass="9994">MISLFTGSQFSSSGNPTRLGVGDEPRMEMSVPERVMPLGLEHRPTHGPLVRVPTSLGDPTGRVMPDGVVQLQPVEAEFGEGPAGENLEGPGGDRS</sequence>
<feature type="region of interest" description="Disordered" evidence="1">
    <location>
        <begin position="1"/>
        <end position="24"/>
    </location>
</feature>
<reference evidence="2 3" key="1">
    <citation type="journal article" date="2010" name="ChemBioChem">
        <title>Cloning and characterization of the biosynthetic gene cluster of 16-membered macrolide antibiotic FD-891: involvement of a dual functional cytochrome P450 monooxygenase catalyzing epoxidation and hydroxylation.</title>
        <authorList>
            <person name="Kudo F."/>
            <person name="Motegi A."/>
            <person name="Mizoue K."/>
            <person name="Eguchi T."/>
        </authorList>
    </citation>
    <scope>NUCLEOTIDE SEQUENCE [LARGE SCALE GENOMIC DNA]</scope>
    <source>
        <strain evidence="2 3">A-8890</strain>
    </source>
</reference>
<protein>
    <submittedName>
        <fullName evidence="2">Uncharacterized protein</fullName>
    </submittedName>
</protein>
<accession>A0ABM7FCV5</accession>
<name>A0ABM7FCV5_9ACTN</name>
<dbReference type="EMBL" id="AP018448">
    <property type="protein sequence ID" value="BBC34143.1"/>
    <property type="molecule type" value="Genomic_DNA"/>
</dbReference>
<feature type="region of interest" description="Disordered" evidence="1">
    <location>
        <begin position="39"/>
        <end position="62"/>
    </location>
</feature>
<evidence type="ECO:0000313" key="2">
    <source>
        <dbReference type="EMBL" id="BBC34143.1"/>
    </source>
</evidence>
<proteinExistence type="predicted"/>
<dbReference type="Proteomes" id="UP001321542">
    <property type="component" value="Chromosome"/>
</dbReference>
<evidence type="ECO:0000313" key="3">
    <source>
        <dbReference type="Proteomes" id="UP001321542"/>
    </source>
</evidence>
<keyword evidence="3" id="KW-1185">Reference proteome</keyword>
<feature type="region of interest" description="Disordered" evidence="1">
    <location>
        <begin position="74"/>
        <end position="95"/>
    </location>
</feature>
<gene>
    <name evidence="2" type="ORF">SGFS_054370</name>
</gene>
<evidence type="ECO:0000256" key="1">
    <source>
        <dbReference type="SAM" id="MobiDB-lite"/>
    </source>
</evidence>
<organism evidence="2 3">
    <name type="scientific">Streptomyces graminofaciens</name>
    <dbReference type="NCBI Taxonomy" id="68212"/>
    <lineage>
        <taxon>Bacteria</taxon>
        <taxon>Bacillati</taxon>
        <taxon>Actinomycetota</taxon>
        <taxon>Actinomycetes</taxon>
        <taxon>Kitasatosporales</taxon>
        <taxon>Streptomycetaceae</taxon>
        <taxon>Streptomyces</taxon>
    </lineage>
</organism>
<reference evidence="2 3" key="2">
    <citation type="journal article" date="2023" name="ChemBioChem">
        <title>Acyltransferase Domain Exchange between Two Independent Type I Polyketide Synthases in the Same Producer Strain of Macrolide Antibiotics.</title>
        <authorList>
            <person name="Kudo F."/>
            <person name="Kishikawa K."/>
            <person name="Tsuboi K."/>
            <person name="Kido T."/>
            <person name="Usui T."/>
            <person name="Hashimoto J."/>
            <person name="Shin-Ya K."/>
            <person name="Miyanaga A."/>
            <person name="Eguchi T."/>
        </authorList>
    </citation>
    <scope>NUCLEOTIDE SEQUENCE [LARGE SCALE GENOMIC DNA]</scope>
    <source>
        <strain evidence="2 3">A-8890</strain>
    </source>
</reference>